<dbReference type="Proteomes" id="UP000001940">
    <property type="component" value="Chromosome X"/>
</dbReference>
<sequence>MREKRARAIGINYQGKRILWGLYTL</sequence>
<gene>
    <name evidence="1 3" type="ORF">C49F5.13</name>
    <name evidence="1" type="ORF">CELE_C49F5.13</name>
</gene>
<proteinExistence type="predicted"/>
<reference evidence="1 2" key="1">
    <citation type="journal article" date="1998" name="Science">
        <title>Genome sequence of the nematode C. elegans: a platform for investigating biology.</title>
        <authorList>
            <consortium name="The C. elegans sequencing consortium"/>
            <person name="Sulson J.E."/>
            <person name="Waterston R."/>
        </authorList>
    </citation>
    <scope>NUCLEOTIDE SEQUENCE [LARGE SCALE GENOMIC DNA]</scope>
    <source>
        <strain evidence="1 2">Bristol N2</strain>
    </source>
</reference>
<organism evidence="1 2">
    <name type="scientific">Caenorhabditis elegans</name>
    <dbReference type="NCBI Taxonomy" id="6239"/>
    <lineage>
        <taxon>Eukaryota</taxon>
        <taxon>Metazoa</taxon>
        <taxon>Ecdysozoa</taxon>
        <taxon>Nematoda</taxon>
        <taxon>Chromadorea</taxon>
        <taxon>Rhabditida</taxon>
        <taxon>Rhabditina</taxon>
        <taxon>Rhabditomorpha</taxon>
        <taxon>Rhabditoidea</taxon>
        <taxon>Rhabditidae</taxon>
        <taxon>Peloderinae</taxon>
        <taxon>Caenorhabditis</taxon>
    </lineage>
</organism>
<protein>
    <submittedName>
        <fullName evidence="1">Uncharacterized protein</fullName>
    </submittedName>
</protein>
<dbReference type="CTD" id="26591683"/>
<dbReference type="Bgee" id="WBGene00268215">
    <property type="expression patterns" value="Expressed in embryo and 3 other cell types or tissues"/>
</dbReference>
<dbReference type="KEGG" id="cel:CELE_C49F5.13"/>
<dbReference type="AlphaFoldDB" id="A0A0S4XR61"/>
<accession>A0A0S4XR61</accession>
<evidence type="ECO:0000313" key="2">
    <source>
        <dbReference type="Proteomes" id="UP000001940"/>
    </source>
</evidence>
<dbReference type="GeneID" id="26591683"/>
<dbReference type="AGR" id="WB:WBGene00268215"/>
<evidence type="ECO:0000313" key="1">
    <source>
        <dbReference type="EMBL" id="CUV67114.1"/>
    </source>
</evidence>
<name>A0A0S4XR61_CAEEL</name>
<dbReference type="InParanoid" id="A0A0S4XR61"/>
<keyword evidence="2" id="KW-1185">Reference proteome</keyword>
<evidence type="ECO:0000313" key="3">
    <source>
        <dbReference type="WormBase" id="C49F5.13"/>
    </source>
</evidence>
<dbReference type="RefSeq" id="NP_001305198.1">
    <property type="nucleotide sequence ID" value="NM_001318269.4"/>
</dbReference>
<dbReference type="WormBase" id="C49F5.13">
    <property type="protein sequence ID" value="CE51221"/>
    <property type="gene ID" value="WBGene00268215"/>
</dbReference>
<dbReference type="EMBL" id="BX284606">
    <property type="protein sequence ID" value="CUV67114.1"/>
    <property type="molecule type" value="Genomic_DNA"/>
</dbReference>